<dbReference type="AlphaFoldDB" id="A0A840UNV2"/>
<accession>A0A840UNV2</accession>
<evidence type="ECO:0000313" key="2">
    <source>
        <dbReference type="Proteomes" id="UP000539642"/>
    </source>
</evidence>
<name>A0A840UNV2_9BACT</name>
<proteinExistence type="predicted"/>
<dbReference type="Proteomes" id="UP000539642">
    <property type="component" value="Unassembled WGS sequence"/>
</dbReference>
<evidence type="ECO:0000313" key="1">
    <source>
        <dbReference type="EMBL" id="MBB5347937.1"/>
    </source>
</evidence>
<organism evidence="1 2">
    <name type="scientific">Desulfoprunum benzoelyticum</name>
    <dbReference type="NCBI Taxonomy" id="1506996"/>
    <lineage>
        <taxon>Bacteria</taxon>
        <taxon>Pseudomonadati</taxon>
        <taxon>Thermodesulfobacteriota</taxon>
        <taxon>Desulfobulbia</taxon>
        <taxon>Desulfobulbales</taxon>
        <taxon>Desulfobulbaceae</taxon>
        <taxon>Desulfoprunum</taxon>
    </lineage>
</organism>
<sequence length="33" mass="4169">MKMYFEDRPAFDTYARQLAVERRENYRVKGTYY</sequence>
<dbReference type="EMBL" id="JACHEO010000007">
    <property type="protein sequence ID" value="MBB5347937.1"/>
    <property type="molecule type" value="Genomic_DNA"/>
</dbReference>
<comment type="caution">
    <text evidence="1">The sequence shown here is derived from an EMBL/GenBank/DDBJ whole genome shotgun (WGS) entry which is preliminary data.</text>
</comment>
<keyword evidence="2" id="KW-1185">Reference proteome</keyword>
<gene>
    <name evidence="1" type="ORF">HNQ81_001666</name>
</gene>
<reference evidence="1 2" key="1">
    <citation type="submission" date="2020-08" db="EMBL/GenBank/DDBJ databases">
        <title>Genomic Encyclopedia of Type Strains, Phase IV (KMG-IV): sequencing the most valuable type-strain genomes for metagenomic binning, comparative biology and taxonomic classification.</title>
        <authorList>
            <person name="Goeker M."/>
        </authorList>
    </citation>
    <scope>NUCLEOTIDE SEQUENCE [LARGE SCALE GENOMIC DNA]</scope>
    <source>
        <strain evidence="1 2">DSM 28570</strain>
    </source>
</reference>
<protein>
    <submittedName>
        <fullName evidence="1">Uncharacterized protein</fullName>
    </submittedName>
</protein>